<organism evidence="8 9">
    <name type="scientific">Desulfofundulus thermosubterraneus DSM 16057</name>
    <dbReference type="NCBI Taxonomy" id="1121432"/>
    <lineage>
        <taxon>Bacteria</taxon>
        <taxon>Bacillati</taxon>
        <taxon>Bacillota</taxon>
        <taxon>Clostridia</taxon>
        <taxon>Eubacteriales</taxon>
        <taxon>Peptococcaceae</taxon>
        <taxon>Desulfofundulus</taxon>
    </lineage>
</organism>
<keyword evidence="6" id="KW-0694">RNA-binding</keyword>
<dbReference type="GO" id="GO:0003729">
    <property type="term" value="F:mRNA binding"/>
    <property type="evidence" value="ECO:0007669"/>
    <property type="project" value="InterPro"/>
</dbReference>
<dbReference type="GO" id="GO:0004519">
    <property type="term" value="F:endonuclease activity"/>
    <property type="evidence" value="ECO:0007669"/>
    <property type="project" value="UniProtKB-KW"/>
</dbReference>
<sequence>MASLPVVSGKRAVRAFEKAGWKIARQKGSHIIMVKAGMLATLSIPDHKILDRGLLRSLIRKAEMSVDEFIELLN</sequence>
<evidence type="ECO:0000256" key="7">
    <source>
        <dbReference type="ARBA" id="ARBA00023016"/>
    </source>
</evidence>
<evidence type="ECO:0000256" key="6">
    <source>
        <dbReference type="ARBA" id="ARBA00022884"/>
    </source>
</evidence>
<dbReference type="InterPro" id="IPR012933">
    <property type="entry name" value="HicA_mRNA_interferase"/>
</dbReference>
<dbReference type="Proteomes" id="UP000184529">
    <property type="component" value="Unassembled WGS sequence"/>
</dbReference>
<evidence type="ECO:0000256" key="1">
    <source>
        <dbReference type="ARBA" id="ARBA00006620"/>
    </source>
</evidence>
<keyword evidence="9" id="KW-1185">Reference proteome</keyword>
<dbReference type="SUPFAM" id="SSF54786">
    <property type="entry name" value="YcfA/nrd intein domain"/>
    <property type="match status" value="1"/>
</dbReference>
<dbReference type="InterPro" id="IPR038570">
    <property type="entry name" value="HicA_sf"/>
</dbReference>
<evidence type="ECO:0000313" key="9">
    <source>
        <dbReference type="Proteomes" id="UP000184529"/>
    </source>
</evidence>
<keyword evidence="4" id="KW-0255">Endonuclease</keyword>
<keyword evidence="2" id="KW-1277">Toxin-antitoxin system</keyword>
<proteinExistence type="inferred from homology"/>
<accession>A0A1M6KZF0</accession>
<evidence type="ECO:0000256" key="2">
    <source>
        <dbReference type="ARBA" id="ARBA00022649"/>
    </source>
</evidence>
<dbReference type="STRING" id="1121432.SAMN02745219_03011"/>
<dbReference type="AlphaFoldDB" id="A0A1M6KZF0"/>
<evidence type="ECO:0000256" key="3">
    <source>
        <dbReference type="ARBA" id="ARBA00022722"/>
    </source>
</evidence>
<keyword evidence="5" id="KW-0378">Hydrolase</keyword>
<dbReference type="Gene3D" id="3.30.920.30">
    <property type="entry name" value="Hypothetical protein"/>
    <property type="match status" value="1"/>
</dbReference>
<dbReference type="Pfam" id="PF07927">
    <property type="entry name" value="HicA_toxin"/>
    <property type="match status" value="1"/>
</dbReference>
<dbReference type="OrthoDB" id="121656at2"/>
<evidence type="ECO:0000256" key="5">
    <source>
        <dbReference type="ARBA" id="ARBA00022801"/>
    </source>
</evidence>
<name>A0A1M6KZF0_9FIRM</name>
<evidence type="ECO:0000256" key="4">
    <source>
        <dbReference type="ARBA" id="ARBA00022759"/>
    </source>
</evidence>
<dbReference type="RefSeq" id="WP_072870853.1">
    <property type="nucleotide sequence ID" value="NZ_FQZM01000046.1"/>
</dbReference>
<comment type="similarity">
    <text evidence="1">Belongs to the HicA mRNA interferase family.</text>
</comment>
<keyword evidence="7" id="KW-0346">Stress response</keyword>
<evidence type="ECO:0000313" key="8">
    <source>
        <dbReference type="EMBL" id="SHJ64358.1"/>
    </source>
</evidence>
<dbReference type="GO" id="GO:0016787">
    <property type="term" value="F:hydrolase activity"/>
    <property type="evidence" value="ECO:0007669"/>
    <property type="project" value="UniProtKB-KW"/>
</dbReference>
<keyword evidence="3" id="KW-0540">Nuclease</keyword>
<gene>
    <name evidence="8" type="ORF">SAMN02745219_03011</name>
</gene>
<dbReference type="EMBL" id="FQZM01000046">
    <property type="protein sequence ID" value="SHJ64358.1"/>
    <property type="molecule type" value="Genomic_DNA"/>
</dbReference>
<protein>
    <submittedName>
        <fullName evidence="8">Predicted RNA binding protein YcfA, dsRBD-like fold, HicA-like mRNA interferase family</fullName>
    </submittedName>
</protein>
<reference evidence="9" key="1">
    <citation type="submission" date="2016-11" db="EMBL/GenBank/DDBJ databases">
        <authorList>
            <person name="Varghese N."/>
            <person name="Submissions S."/>
        </authorList>
    </citation>
    <scope>NUCLEOTIDE SEQUENCE [LARGE SCALE GENOMIC DNA]</scope>
    <source>
        <strain evidence="9">DSM 16057</strain>
    </source>
</reference>